<comment type="caution">
    <text evidence="1">The sequence shown here is derived from an EMBL/GenBank/DDBJ whole genome shotgun (WGS) entry which is preliminary data.</text>
</comment>
<accession>A0AA39JFL6</accession>
<proteinExistence type="predicted"/>
<reference evidence="1" key="1">
    <citation type="submission" date="2023-06" db="EMBL/GenBank/DDBJ databases">
        <authorList>
            <consortium name="Lawrence Berkeley National Laboratory"/>
            <person name="Ahrendt S."/>
            <person name="Sahu N."/>
            <person name="Indic B."/>
            <person name="Wong-Bajracharya J."/>
            <person name="Merenyi Z."/>
            <person name="Ke H.-M."/>
            <person name="Monk M."/>
            <person name="Kocsube S."/>
            <person name="Drula E."/>
            <person name="Lipzen A."/>
            <person name="Balint B."/>
            <person name="Henrissat B."/>
            <person name="Andreopoulos B."/>
            <person name="Martin F.M."/>
            <person name="Harder C.B."/>
            <person name="Rigling D."/>
            <person name="Ford K.L."/>
            <person name="Foster G.D."/>
            <person name="Pangilinan J."/>
            <person name="Papanicolaou A."/>
            <person name="Barry K."/>
            <person name="LaButti K."/>
            <person name="Viragh M."/>
            <person name="Koriabine M."/>
            <person name="Yan M."/>
            <person name="Riley R."/>
            <person name="Champramary S."/>
            <person name="Plett K.L."/>
            <person name="Tsai I.J."/>
            <person name="Slot J."/>
            <person name="Sipos G."/>
            <person name="Plett J."/>
            <person name="Nagy L.G."/>
            <person name="Grigoriev I.V."/>
        </authorList>
    </citation>
    <scope>NUCLEOTIDE SEQUENCE</scope>
    <source>
        <strain evidence="1">CCBAS 213</strain>
    </source>
</reference>
<dbReference type="AlphaFoldDB" id="A0AA39JFL6"/>
<protein>
    <submittedName>
        <fullName evidence="1">Uncharacterized protein</fullName>
    </submittedName>
</protein>
<dbReference type="GeneID" id="85353881"/>
<dbReference type="Proteomes" id="UP001175211">
    <property type="component" value="Unassembled WGS sequence"/>
</dbReference>
<gene>
    <name evidence="1" type="ORF">EV420DRAFT_1486003</name>
</gene>
<evidence type="ECO:0000313" key="2">
    <source>
        <dbReference type="Proteomes" id="UP001175211"/>
    </source>
</evidence>
<organism evidence="1 2">
    <name type="scientific">Armillaria tabescens</name>
    <name type="common">Ringless honey mushroom</name>
    <name type="synonym">Agaricus tabescens</name>
    <dbReference type="NCBI Taxonomy" id="1929756"/>
    <lineage>
        <taxon>Eukaryota</taxon>
        <taxon>Fungi</taxon>
        <taxon>Dikarya</taxon>
        <taxon>Basidiomycota</taxon>
        <taxon>Agaricomycotina</taxon>
        <taxon>Agaricomycetes</taxon>
        <taxon>Agaricomycetidae</taxon>
        <taxon>Agaricales</taxon>
        <taxon>Marasmiineae</taxon>
        <taxon>Physalacriaceae</taxon>
        <taxon>Desarmillaria</taxon>
    </lineage>
</organism>
<keyword evidence="2" id="KW-1185">Reference proteome</keyword>
<sequence>MLAQTSILILYCQGYTHSVKTTNVGVGIIAVGGLHMSLKLQIPTVGSNNVHHAPRYWDGLQKGLDGTSMCNIFHIRIRFRKVHHCIQVCVECIRSIQYPGSAGRMFVLDSGA</sequence>
<dbReference type="RefSeq" id="XP_060323600.1">
    <property type="nucleotide sequence ID" value="XM_060470333.1"/>
</dbReference>
<name>A0AA39JFL6_ARMTA</name>
<evidence type="ECO:0000313" key="1">
    <source>
        <dbReference type="EMBL" id="KAK0440439.1"/>
    </source>
</evidence>
<dbReference type="EMBL" id="JAUEPS010000077">
    <property type="protein sequence ID" value="KAK0440439.1"/>
    <property type="molecule type" value="Genomic_DNA"/>
</dbReference>